<evidence type="ECO:0000313" key="2">
    <source>
        <dbReference type="Proteomes" id="UP001060170"/>
    </source>
</evidence>
<dbReference type="Proteomes" id="UP001060170">
    <property type="component" value="Chromosome 9"/>
</dbReference>
<keyword evidence="2" id="KW-1185">Reference proteome</keyword>
<comment type="caution">
    <text evidence="1">The sequence shown here is derived from an EMBL/GenBank/DDBJ whole genome shotgun (WGS) entry which is preliminary data.</text>
</comment>
<proteinExistence type="predicted"/>
<dbReference type="EMBL" id="CM045873">
    <property type="protein sequence ID" value="KAI7947539.1"/>
    <property type="molecule type" value="Genomic_DNA"/>
</dbReference>
<sequence>MFRSLPTVRYAQARRGIRIQPNLIFPADSIRANNYVTCGSTIRHSETEQANGKAANGDSPIVTLSGSVAQEEQAGEENGCATTGRLVTLRTFLVHALKLQSPIVQLDLKDAFHHLSSQEESQERPGELPPIEQSSKTGLVGLKSTPSGRCNALAKSLEDHQLRRSISDPCLFVGDQFHVFFLTDSILIIGNIEIFKSKFLTPRFSSRPNLREVDTILGIQIRSRSDQESLHLSQPALISKALAELKICDDEGEQVVPTPLTPKLHLVEASDEEHEKFLEKGYNYRKSVSLLEHIASNTRPDISYASSSLSQFMDKPGIQHWTELERCWKYLKATKDMGLEYKINTTEFDLEVWSDADWANDPVTRKSQSGYLACLYGSCISWNSARQVTVSLSSTESEMRALVEATQELIWLQNLISELNTLPSPNNTNRSITHMNYIDNNALGCILANSSFQSKTKHIDVHTKWLREHVQSNTLSYQWIPTKSMLADCLTKPAPKSSYNLLCSKISLL</sequence>
<protein>
    <submittedName>
        <fullName evidence="1">Uncharacterized protein</fullName>
    </submittedName>
</protein>
<reference evidence="2" key="1">
    <citation type="journal article" date="2018" name="BMC Genomics">
        <title>Genomic insights into host adaptation between the wheat stripe rust pathogen (Puccinia striiformis f. sp. tritici) and the barley stripe rust pathogen (Puccinia striiformis f. sp. hordei).</title>
        <authorList>
            <person name="Xia C."/>
            <person name="Wang M."/>
            <person name="Yin C."/>
            <person name="Cornejo O.E."/>
            <person name="Hulbert S.H."/>
            <person name="Chen X."/>
        </authorList>
    </citation>
    <scope>NUCLEOTIDE SEQUENCE [LARGE SCALE GENOMIC DNA]</scope>
    <source>
        <strain evidence="2">93-210</strain>
    </source>
</reference>
<gene>
    <name evidence="1" type="ORF">MJO28_009447</name>
</gene>
<name>A0ACC0E943_9BASI</name>
<accession>A0ACC0E943</accession>
<organism evidence="1 2">
    <name type="scientific">Puccinia striiformis f. sp. tritici</name>
    <dbReference type="NCBI Taxonomy" id="168172"/>
    <lineage>
        <taxon>Eukaryota</taxon>
        <taxon>Fungi</taxon>
        <taxon>Dikarya</taxon>
        <taxon>Basidiomycota</taxon>
        <taxon>Pucciniomycotina</taxon>
        <taxon>Pucciniomycetes</taxon>
        <taxon>Pucciniales</taxon>
        <taxon>Pucciniaceae</taxon>
        <taxon>Puccinia</taxon>
    </lineage>
</organism>
<reference evidence="1 2" key="3">
    <citation type="journal article" date="2022" name="Microbiol. Spectr.">
        <title>Folding features and dynamics of 3D genome architecture in plant fungal pathogens.</title>
        <authorList>
            <person name="Xia C."/>
        </authorList>
    </citation>
    <scope>NUCLEOTIDE SEQUENCE [LARGE SCALE GENOMIC DNA]</scope>
    <source>
        <strain evidence="1 2">93-210</strain>
    </source>
</reference>
<reference evidence="2" key="2">
    <citation type="journal article" date="2018" name="Mol. Plant Microbe Interact.">
        <title>Genome sequence resources for the wheat stripe rust pathogen (Puccinia striiformis f. sp. tritici) and the barley stripe rust pathogen (Puccinia striiformis f. sp. hordei).</title>
        <authorList>
            <person name="Xia C."/>
            <person name="Wang M."/>
            <person name="Yin C."/>
            <person name="Cornejo O.E."/>
            <person name="Hulbert S.H."/>
            <person name="Chen X."/>
        </authorList>
    </citation>
    <scope>NUCLEOTIDE SEQUENCE [LARGE SCALE GENOMIC DNA]</scope>
    <source>
        <strain evidence="2">93-210</strain>
    </source>
</reference>
<evidence type="ECO:0000313" key="1">
    <source>
        <dbReference type="EMBL" id="KAI7947539.1"/>
    </source>
</evidence>